<gene>
    <name evidence="1" type="ORF">SDC9_183121</name>
</gene>
<protein>
    <submittedName>
        <fullName evidence="1">Uncharacterized protein</fullName>
    </submittedName>
</protein>
<reference evidence="1" key="1">
    <citation type="submission" date="2019-08" db="EMBL/GenBank/DDBJ databases">
        <authorList>
            <person name="Kucharzyk K."/>
            <person name="Murdoch R.W."/>
            <person name="Higgins S."/>
            <person name="Loffler F."/>
        </authorList>
    </citation>
    <scope>NUCLEOTIDE SEQUENCE</scope>
</reference>
<name>A0A645HIZ5_9ZZZZ</name>
<comment type="caution">
    <text evidence="1">The sequence shown here is derived from an EMBL/GenBank/DDBJ whole genome shotgun (WGS) entry which is preliminary data.</text>
</comment>
<organism evidence="1">
    <name type="scientific">bioreactor metagenome</name>
    <dbReference type="NCBI Taxonomy" id="1076179"/>
    <lineage>
        <taxon>unclassified sequences</taxon>
        <taxon>metagenomes</taxon>
        <taxon>ecological metagenomes</taxon>
    </lineage>
</organism>
<dbReference type="AlphaFoldDB" id="A0A645HIZ5"/>
<sequence length="114" mass="13026">MLVIHRKKRFPIEPPAESRSATSRIIDADQFETLVLRSGPERRFSETGMADDGRFLSIDFRDGFQTVEHTGESPRPCTDGGIIVRTILQFFLFEEQRVNAGFPSILIVRKEIMV</sequence>
<dbReference type="EMBL" id="VSSQ01089333">
    <property type="protein sequence ID" value="MPN35623.1"/>
    <property type="molecule type" value="Genomic_DNA"/>
</dbReference>
<proteinExistence type="predicted"/>
<accession>A0A645HIZ5</accession>
<evidence type="ECO:0000313" key="1">
    <source>
        <dbReference type="EMBL" id="MPN35623.1"/>
    </source>
</evidence>